<dbReference type="EMBL" id="CP096205">
    <property type="protein sequence ID" value="UPQ79913.1"/>
    <property type="molecule type" value="Genomic_DNA"/>
</dbReference>
<accession>A0ABY4KJT5</accession>
<evidence type="ECO:0000256" key="2">
    <source>
        <dbReference type="SAM" id="SignalP"/>
    </source>
</evidence>
<dbReference type="InterPro" id="IPR027385">
    <property type="entry name" value="Beta-barrel_OMP"/>
</dbReference>
<keyword evidence="5" id="KW-1185">Reference proteome</keyword>
<evidence type="ECO:0000313" key="4">
    <source>
        <dbReference type="EMBL" id="UPQ79913.1"/>
    </source>
</evidence>
<evidence type="ECO:0000313" key="5">
    <source>
        <dbReference type="Proteomes" id="UP000830583"/>
    </source>
</evidence>
<gene>
    <name evidence="4" type="ORF">M0M57_03540</name>
</gene>
<dbReference type="Pfam" id="PF13505">
    <property type="entry name" value="OMP_b-brl"/>
    <property type="match status" value="1"/>
</dbReference>
<feature type="signal peptide" evidence="2">
    <location>
        <begin position="1"/>
        <end position="19"/>
    </location>
</feature>
<dbReference type="Proteomes" id="UP000830583">
    <property type="component" value="Chromosome"/>
</dbReference>
<name>A0ABY4KJT5_9FLAO</name>
<protein>
    <submittedName>
        <fullName evidence="4">Porin family protein</fullName>
    </submittedName>
</protein>
<feature type="domain" description="Outer membrane protein beta-barrel" evidence="3">
    <location>
        <begin position="6"/>
        <end position="196"/>
    </location>
</feature>
<organism evidence="4 5">
    <name type="scientific">Flavobacterium azooxidireducens</name>
    <dbReference type="NCBI Taxonomy" id="1871076"/>
    <lineage>
        <taxon>Bacteria</taxon>
        <taxon>Pseudomonadati</taxon>
        <taxon>Bacteroidota</taxon>
        <taxon>Flavobacteriia</taxon>
        <taxon>Flavobacteriales</taxon>
        <taxon>Flavobacteriaceae</taxon>
        <taxon>Flavobacterium</taxon>
    </lineage>
</organism>
<evidence type="ECO:0000259" key="3">
    <source>
        <dbReference type="Pfam" id="PF13505"/>
    </source>
</evidence>
<reference evidence="4" key="1">
    <citation type="submission" date="2022-04" db="EMBL/GenBank/DDBJ databases">
        <title>Consumption of N2O by Flavobacterium azooxidireducens sp. nov. isolated from Decomposing Leaf Litter of Phragmites australis (Cav.).</title>
        <authorList>
            <person name="Behrendt U."/>
            <person name="Spanner T."/>
            <person name="Augustin J."/>
            <person name="Horn M.A."/>
            <person name="Kolb S."/>
            <person name="Ulrich A."/>
        </authorList>
    </citation>
    <scope>NUCLEOTIDE SEQUENCE</scope>
    <source>
        <strain evidence="4">IGB 4-14</strain>
    </source>
</reference>
<keyword evidence="1 2" id="KW-0732">Signal</keyword>
<evidence type="ECO:0000256" key="1">
    <source>
        <dbReference type="ARBA" id="ARBA00022729"/>
    </source>
</evidence>
<proteinExistence type="predicted"/>
<feature type="chain" id="PRO_5045228372" evidence="2">
    <location>
        <begin position="20"/>
        <end position="199"/>
    </location>
</feature>
<dbReference type="RefSeq" id="WP_248435430.1">
    <property type="nucleotide sequence ID" value="NZ_CP096205.1"/>
</dbReference>
<sequence length="199" mass="22562">MKRIVIALLFFFGLTQVNAQVTFKPGLRAGLNLSKITQSDASTRTDFYIAGFGELKLTKYYTLQPEISYSKQGGNDVLVEVYNNQTGNYDAFKQDISVDYISFAIVNKFTFNDKFNMHFGPTIDFQAGQSRFTQSDVDLAFLLGLGFNVTKDLSIEARLKKGVIDIYETDYFSNNSYDVGNYNTNFLFQLGVSYTFDLK</sequence>